<dbReference type="Proteomes" id="UP001314205">
    <property type="component" value="Unassembled WGS sequence"/>
</dbReference>
<evidence type="ECO:0000256" key="5">
    <source>
        <dbReference type="ARBA" id="ARBA00022723"/>
    </source>
</evidence>
<dbReference type="GO" id="GO:0046872">
    <property type="term" value="F:metal ion binding"/>
    <property type="evidence" value="ECO:0007669"/>
    <property type="project" value="UniProtKB-KW"/>
</dbReference>
<dbReference type="InterPro" id="IPR027806">
    <property type="entry name" value="HARBI1_dom"/>
</dbReference>
<evidence type="ECO:0000256" key="7">
    <source>
        <dbReference type="ARBA" id="ARBA00023242"/>
    </source>
</evidence>
<evidence type="ECO:0000256" key="4">
    <source>
        <dbReference type="ARBA" id="ARBA00022722"/>
    </source>
</evidence>
<dbReference type="GO" id="GO:0016787">
    <property type="term" value="F:hydrolase activity"/>
    <property type="evidence" value="ECO:0007669"/>
    <property type="project" value="UniProtKB-KW"/>
</dbReference>
<proteinExistence type="inferred from homology"/>
<keyword evidence="6" id="KW-0378">Hydrolase</keyword>
<dbReference type="PANTHER" id="PTHR22930">
    <property type="match status" value="1"/>
</dbReference>
<feature type="domain" description="DDE Tnp4" evidence="8">
    <location>
        <begin position="86"/>
        <end position="165"/>
    </location>
</feature>
<dbReference type="AlphaFoldDB" id="A0AAV1KZ46"/>
<comment type="cofactor">
    <cofactor evidence="1">
        <name>a divalent metal cation</name>
        <dbReference type="ChEBI" id="CHEBI:60240"/>
    </cofactor>
</comment>
<dbReference type="Pfam" id="PF13359">
    <property type="entry name" value="DDE_Tnp_4"/>
    <property type="match status" value="2"/>
</dbReference>
<dbReference type="InterPro" id="IPR045249">
    <property type="entry name" value="HARBI1-like"/>
</dbReference>
<protein>
    <recommendedName>
        <fullName evidence="8">DDE Tnp4 domain-containing protein</fullName>
    </recommendedName>
</protein>
<dbReference type="GO" id="GO:0005634">
    <property type="term" value="C:nucleus"/>
    <property type="evidence" value="ECO:0007669"/>
    <property type="project" value="UniProtKB-SubCell"/>
</dbReference>
<comment type="similarity">
    <text evidence="3">Belongs to the HARBI1 family.</text>
</comment>
<keyword evidence="7" id="KW-0539">Nucleus</keyword>
<comment type="subcellular location">
    <subcellularLocation>
        <location evidence="2">Nucleus</location>
    </subcellularLocation>
</comment>
<accession>A0AAV1KZ46</accession>
<evidence type="ECO:0000259" key="8">
    <source>
        <dbReference type="Pfam" id="PF13359"/>
    </source>
</evidence>
<organism evidence="9 10">
    <name type="scientific">Parnassius mnemosyne</name>
    <name type="common">clouded apollo</name>
    <dbReference type="NCBI Taxonomy" id="213953"/>
    <lineage>
        <taxon>Eukaryota</taxon>
        <taxon>Metazoa</taxon>
        <taxon>Ecdysozoa</taxon>
        <taxon>Arthropoda</taxon>
        <taxon>Hexapoda</taxon>
        <taxon>Insecta</taxon>
        <taxon>Pterygota</taxon>
        <taxon>Neoptera</taxon>
        <taxon>Endopterygota</taxon>
        <taxon>Lepidoptera</taxon>
        <taxon>Glossata</taxon>
        <taxon>Ditrysia</taxon>
        <taxon>Papilionoidea</taxon>
        <taxon>Papilionidae</taxon>
        <taxon>Parnassiinae</taxon>
        <taxon>Parnassini</taxon>
        <taxon>Parnassius</taxon>
        <taxon>Driopa</taxon>
    </lineage>
</organism>
<keyword evidence="4" id="KW-0540">Nuclease</keyword>
<dbReference type="PANTHER" id="PTHR22930:SF284">
    <property type="entry name" value="DDE TNP4 DOMAIN-CONTAINING PROTEIN"/>
    <property type="match status" value="1"/>
</dbReference>
<gene>
    <name evidence="9" type="ORF">PARMNEM_LOCUS8208</name>
</gene>
<name>A0AAV1KZ46_9NEOP</name>
<evidence type="ECO:0000256" key="3">
    <source>
        <dbReference type="ARBA" id="ARBA00006958"/>
    </source>
</evidence>
<evidence type="ECO:0000256" key="1">
    <source>
        <dbReference type="ARBA" id="ARBA00001968"/>
    </source>
</evidence>
<comment type="caution">
    <text evidence="9">The sequence shown here is derived from an EMBL/GenBank/DDBJ whole genome shotgun (WGS) entry which is preliminary data.</text>
</comment>
<dbReference type="GO" id="GO:0004518">
    <property type="term" value="F:nuclease activity"/>
    <property type="evidence" value="ECO:0007669"/>
    <property type="project" value="UniProtKB-KW"/>
</dbReference>
<sequence length="292" mass="33663">MRVALSPKIKLEITLKFLATGDNYSSLAESFRVPECTISLFLKDVLDAIYIVLQEFIMVPSTTDQWKKIQKDFLDRWQFPFCCGAIDGKHVLIEYPPYGASDYYNYKGTYSVVLFAIVDAHYSFIYIDFGTNGRMNDSHIWKKTKFYNALERNNLELPNKAVFVDYQERARRIVENAFGIMASRFRVYRKPISVSLDKTDSIIKATCALHKHNWLRTNLIYMNTPELVDGEDFSSGTIRNGSWRSIPTAGVDELMTPLSSNNNSRNAKDLRDRYADYFVGPGKVSWQDRMIA</sequence>
<evidence type="ECO:0000256" key="6">
    <source>
        <dbReference type="ARBA" id="ARBA00022801"/>
    </source>
</evidence>
<reference evidence="9 10" key="1">
    <citation type="submission" date="2023-11" db="EMBL/GenBank/DDBJ databases">
        <authorList>
            <person name="Hedman E."/>
            <person name="Englund M."/>
            <person name="Stromberg M."/>
            <person name="Nyberg Akerstrom W."/>
            <person name="Nylinder S."/>
            <person name="Jareborg N."/>
            <person name="Kallberg Y."/>
            <person name="Kronander E."/>
        </authorList>
    </citation>
    <scope>NUCLEOTIDE SEQUENCE [LARGE SCALE GENOMIC DNA]</scope>
</reference>
<evidence type="ECO:0000313" key="9">
    <source>
        <dbReference type="EMBL" id="CAK1587367.1"/>
    </source>
</evidence>
<dbReference type="EMBL" id="CAVLGL010000082">
    <property type="protein sequence ID" value="CAK1587367.1"/>
    <property type="molecule type" value="Genomic_DNA"/>
</dbReference>
<keyword evidence="5" id="KW-0479">Metal-binding</keyword>
<feature type="domain" description="DDE Tnp4" evidence="8">
    <location>
        <begin position="169"/>
        <end position="210"/>
    </location>
</feature>
<evidence type="ECO:0000313" key="10">
    <source>
        <dbReference type="Proteomes" id="UP001314205"/>
    </source>
</evidence>
<keyword evidence="10" id="KW-1185">Reference proteome</keyword>
<evidence type="ECO:0000256" key="2">
    <source>
        <dbReference type="ARBA" id="ARBA00004123"/>
    </source>
</evidence>